<evidence type="ECO:0000313" key="3">
    <source>
        <dbReference type="Proteomes" id="UP000266005"/>
    </source>
</evidence>
<name>A0A399SGC9_9BACT</name>
<dbReference type="Proteomes" id="UP000266005">
    <property type="component" value="Unassembled WGS sequence"/>
</dbReference>
<proteinExistence type="predicted"/>
<protein>
    <recommendedName>
        <fullName evidence="4">Lipoprotein</fullName>
    </recommendedName>
</protein>
<sequence>MNKVKLLALVSALLALISCSKHASVKVDTNEAAALKEDDKVQENQSNIIIDDSTQLSPNFLSELRNSGYPERIRFVDEYVLVGNDTVYFPSDLKLGKRYEFLATTEGKKYNLSVERINSSTIHFDFILYENSKVLQKQSGQADLGPYFFLATEVDEDNITGEAYGSSEYKTTTEDCWFNIRIGIGKDDKGRLRATIVNGCEKESDTDLVNGNITLRTEKSTN</sequence>
<dbReference type="EMBL" id="QWGE01000001">
    <property type="protein sequence ID" value="RIJ42640.1"/>
    <property type="molecule type" value="Genomic_DNA"/>
</dbReference>
<evidence type="ECO:0000313" key="2">
    <source>
        <dbReference type="EMBL" id="RIJ42640.1"/>
    </source>
</evidence>
<dbReference type="PROSITE" id="PS51257">
    <property type="entry name" value="PROKAR_LIPOPROTEIN"/>
    <property type="match status" value="1"/>
</dbReference>
<feature type="chain" id="PRO_5017348379" description="Lipoprotein" evidence="1">
    <location>
        <begin position="24"/>
        <end position="222"/>
    </location>
</feature>
<evidence type="ECO:0008006" key="4">
    <source>
        <dbReference type="Google" id="ProtNLM"/>
    </source>
</evidence>
<keyword evidence="1" id="KW-0732">Signal</keyword>
<dbReference type="RefSeq" id="WP_119430522.1">
    <property type="nucleotide sequence ID" value="NZ_QWGE01000001.1"/>
</dbReference>
<organism evidence="2 3">
    <name type="scientific">Pontibacter oryzae</name>
    <dbReference type="NCBI Taxonomy" id="2304593"/>
    <lineage>
        <taxon>Bacteria</taxon>
        <taxon>Pseudomonadati</taxon>
        <taxon>Bacteroidota</taxon>
        <taxon>Cytophagia</taxon>
        <taxon>Cytophagales</taxon>
        <taxon>Hymenobacteraceae</taxon>
        <taxon>Pontibacter</taxon>
    </lineage>
</organism>
<gene>
    <name evidence="2" type="ORF">D1627_01940</name>
</gene>
<evidence type="ECO:0000256" key="1">
    <source>
        <dbReference type="SAM" id="SignalP"/>
    </source>
</evidence>
<reference evidence="3" key="1">
    <citation type="submission" date="2018-08" db="EMBL/GenBank/DDBJ databases">
        <title>Mucilaginibacter sp. MYSH2.</title>
        <authorList>
            <person name="Seo T."/>
        </authorList>
    </citation>
    <scope>NUCLEOTIDE SEQUENCE [LARGE SCALE GENOMIC DNA]</scope>
    <source>
        <strain evidence="3">KIRAN</strain>
    </source>
</reference>
<keyword evidence="3" id="KW-1185">Reference proteome</keyword>
<comment type="caution">
    <text evidence="2">The sequence shown here is derived from an EMBL/GenBank/DDBJ whole genome shotgun (WGS) entry which is preliminary data.</text>
</comment>
<dbReference type="OrthoDB" id="884558at2"/>
<accession>A0A399SGC9</accession>
<feature type="signal peptide" evidence="1">
    <location>
        <begin position="1"/>
        <end position="23"/>
    </location>
</feature>
<dbReference type="AlphaFoldDB" id="A0A399SGC9"/>